<dbReference type="EMBL" id="OZ075132">
    <property type="protein sequence ID" value="CAL4982973.1"/>
    <property type="molecule type" value="Genomic_DNA"/>
</dbReference>
<name>A0ABC9AQ19_9POAL</name>
<sequence>MARLVHYMMATSFVILVMMSSNLPSCKACFGRWCRPPCFQPEGNLCTDARCRRVCEDNGYPTNRATCNEPKKGRSEFLCCCPKPRWVG</sequence>
<organism evidence="2 3">
    <name type="scientific">Urochloa decumbens</name>
    <dbReference type="NCBI Taxonomy" id="240449"/>
    <lineage>
        <taxon>Eukaryota</taxon>
        <taxon>Viridiplantae</taxon>
        <taxon>Streptophyta</taxon>
        <taxon>Embryophyta</taxon>
        <taxon>Tracheophyta</taxon>
        <taxon>Spermatophyta</taxon>
        <taxon>Magnoliopsida</taxon>
        <taxon>Liliopsida</taxon>
        <taxon>Poales</taxon>
        <taxon>Poaceae</taxon>
        <taxon>PACMAD clade</taxon>
        <taxon>Panicoideae</taxon>
        <taxon>Panicodae</taxon>
        <taxon>Paniceae</taxon>
        <taxon>Melinidinae</taxon>
        <taxon>Urochloa</taxon>
    </lineage>
</organism>
<proteinExistence type="predicted"/>
<feature type="signal peptide" evidence="1">
    <location>
        <begin position="1"/>
        <end position="28"/>
    </location>
</feature>
<reference evidence="2 3" key="2">
    <citation type="submission" date="2024-10" db="EMBL/GenBank/DDBJ databases">
        <authorList>
            <person name="Ryan C."/>
        </authorList>
    </citation>
    <scope>NUCLEOTIDE SEQUENCE [LARGE SCALE GENOMIC DNA]</scope>
</reference>
<evidence type="ECO:0000313" key="3">
    <source>
        <dbReference type="Proteomes" id="UP001497457"/>
    </source>
</evidence>
<evidence type="ECO:0000256" key="1">
    <source>
        <dbReference type="SAM" id="SignalP"/>
    </source>
</evidence>
<keyword evidence="3" id="KW-1185">Reference proteome</keyword>
<gene>
    <name evidence="2" type="ORF">URODEC1_LOCUS56863</name>
</gene>
<reference evidence="3" key="1">
    <citation type="submission" date="2024-06" db="EMBL/GenBank/DDBJ databases">
        <authorList>
            <person name="Ryan C."/>
        </authorList>
    </citation>
    <scope>NUCLEOTIDE SEQUENCE [LARGE SCALE GENOMIC DNA]</scope>
</reference>
<feature type="chain" id="PRO_5044825552" evidence="1">
    <location>
        <begin position="29"/>
        <end position="88"/>
    </location>
</feature>
<accession>A0ABC9AQ19</accession>
<keyword evidence="1" id="KW-0732">Signal</keyword>
<protein>
    <submittedName>
        <fullName evidence="2">Uncharacterized protein</fullName>
    </submittedName>
</protein>
<dbReference type="AlphaFoldDB" id="A0ABC9AQ19"/>
<dbReference type="Proteomes" id="UP001497457">
    <property type="component" value="Chromosome 22rd"/>
</dbReference>
<evidence type="ECO:0000313" key="2">
    <source>
        <dbReference type="EMBL" id="CAL4982973.1"/>
    </source>
</evidence>